<evidence type="ECO:0000259" key="3">
    <source>
        <dbReference type="Pfam" id="PF25489"/>
    </source>
</evidence>
<evidence type="ECO:0000256" key="1">
    <source>
        <dbReference type="ARBA" id="ARBA00022737"/>
    </source>
</evidence>
<organism evidence="4 5">
    <name type="scientific">Dryococelus australis</name>
    <dbReference type="NCBI Taxonomy" id="614101"/>
    <lineage>
        <taxon>Eukaryota</taxon>
        <taxon>Metazoa</taxon>
        <taxon>Ecdysozoa</taxon>
        <taxon>Arthropoda</taxon>
        <taxon>Hexapoda</taxon>
        <taxon>Insecta</taxon>
        <taxon>Pterygota</taxon>
        <taxon>Neoptera</taxon>
        <taxon>Polyneoptera</taxon>
        <taxon>Phasmatodea</taxon>
        <taxon>Verophasmatodea</taxon>
        <taxon>Anareolatae</taxon>
        <taxon>Phasmatidae</taxon>
        <taxon>Eurycanthinae</taxon>
        <taxon>Dryococelus</taxon>
    </lineage>
</organism>
<dbReference type="EMBL" id="JARBHB010000001">
    <property type="protein sequence ID" value="KAJ8894730.1"/>
    <property type="molecule type" value="Genomic_DNA"/>
</dbReference>
<evidence type="ECO:0000313" key="4">
    <source>
        <dbReference type="EMBL" id="KAJ8894730.1"/>
    </source>
</evidence>
<evidence type="ECO:0000313" key="5">
    <source>
        <dbReference type="Proteomes" id="UP001159363"/>
    </source>
</evidence>
<sequence>MCCIPDDIRIDFSSLDDHACTVSLFDLPDDTGLIAWPQATINGETIFSARIGPTGGKRGYTPITGLPSWGIAWYINDKLIPEIYVERGQTYTFVVEGGNDRTNPARYHPFYITDSKEGGFGQKSEAEQKKQRVFAGVSYDSDGYPYPTAAGRYCEWTHKTIDKSPEIETFEAYLETLRLVCDDGEPAYLNWTVAPETPDLLYYQCYTHNNLGWKIHVVDAGYRSPRDGNGSSSLASSTVVVILAVMFTFTTRIFAS</sequence>
<comment type="caution">
    <text evidence="4">The sequence shown here is derived from an EMBL/GenBank/DDBJ whole genome shotgun (WGS) entry which is preliminary data.</text>
</comment>
<dbReference type="InterPro" id="IPR052126">
    <property type="entry name" value="Spindle_Org/Thrombomodulin"/>
</dbReference>
<keyword evidence="2" id="KW-0812">Transmembrane</keyword>
<protein>
    <recommendedName>
        <fullName evidence="3">At5g54830-like domain-containing protein</fullName>
    </recommendedName>
</protein>
<keyword evidence="2" id="KW-0472">Membrane</keyword>
<dbReference type="PANTHER" id="PTHR24036:SF5">
    <property type="entry name" value="THROMBOMODULIN"/>
    <property type="match status" value="1"/>
</dbReference>
<evidence type="ECO:0000256" key="2">
    <source>
        <dbReference type="SAM" id="Phobius"/>
    </source>
</evidence>
<gene>
    <name evidence="4" type="ORF">PR048_000037</name>
</gene>
<proteinExistence type="predicted"/>
<reference evidence="4 5" key="1">
    <citation type="submission" date="2023-02" db="EMBL/GenBank/DDBJ databases">
        <title>LHISI_Scaffold_Assembly.</title>
        <authorList>
            <person name="Stuart O.P."/>
            <person name="Cleave R."/>
            <person name="Magrath M.J.L."/>
            <person name="Mikheyev A.S."/>
        </authorList>
    </citation>
    <scope>NUCLEOTIDE SEQUENCE [LARGE SCALE GENOMIC DNA]</scope>
    <source>
        <strain evidence="4">Daus_M_001</strain>
        <tissue evidence="4">Leg muscle</tissue>
    </source>
</reference>
<keyword evidence="5" id="KW-1185">Reference proteome</keyword>
<dbReference type="InterPro" id="IPR057443">
    <property type="entry name" value="At5g54830-like"/>
</dbReference>
<name>A0ABQ9IET3_9NEOP</name>
<accession>A0ABQ9IET3</accession>
<feature type="transmembrane region" description="Helical" evidence="2">
    <location>
        <begin position="234"/>
        <end position="255"/>
    </location>
</feature>
<feature type="domain" description="At5g54830-like" evidence="3">
    <location>
        <begin position="185"/>
        <end position="219"/>
    </location>
</feature>
<dbReference type="Pfam" id="PF25489">
    <property type="entry name" value="At5g54830"/>
    <property type="match status" value="1"/>
</dbReference>
<keyword evidence="1" id="KW-0677">Repeat</keyword>
<dbReference type="PANTHER" id="PTHR24036">
    <property type="entry name" value="SKELETOR-RELATED"/>
    <property type="match status" value="1"/>
</dbReference>
<dbReference type="Proteomes" id="UP001159363">
    <property type="component" value="Chromosome 1"/>
</dbReference>
<keyword evidence="2" id="KW-1133">Transmembrane helix</keyword>